<reference evidence="3 4" key="1">
    <citation type="submission" date="2018-11" db="EMBL/GenBank/DDBJ databases">
        <authorList>
            <consortium name="Pathogen Informatics"/>
        </authorList>
    </citation>
    <scope>NUCLEOTIDE SEQUENCE [LARGE SCALE GENOMIC DNA]</scope>
</reference>
<feature type="compositionally biased region" description="Basic residues" evidence="1">
    <location>
        <begin position="161"/>
        <end position="174"/>
    </location>
</feature>
<reference evidence="5" key="2">
    <citation type="submission" date="2019-09" db="UniProtKB">
        <authorList>
            <consortium name="WormBaseParasite"/>
        </authorList>
    </citation>
    <scope>IDENTIFICATION</scope>
</reference>
<dbReference type="CDD" id="cd09917">
    <property type="entry name" value="F-box_SF"/>
    <property type="match status" value="1"/>
</dbReference>
<evidence type="ECO:0000313" key="5">
    <source>
        <dbReference type="WBParaSite" id="HPBE_0001136901-mRNA-1"/>
    </source>
</evidence>
<protein>
    <submittedName>
        <fullName evidence="5">F-box domain-containing protein</fullName>
    </submittedName>
</protein>
<feature type="compositionally biased region" description="Basic and acidic residues" evidence="1">
    <location>
        <begin position="144"/>
        <end position="160"/>
    </location>
</feature>
<accession>A0A3P7ZVL3</accession>
<evidence type="ECO:0000313" key="4">
    <source>
        <dbReference type="Proteomes" id="UP000050761"/>
    </source>
</evidence>
<keyword evidence="4" id="KW-1185">Reference proteome</keyword>
<feature type="region of interest" description="Disordered" evidence="1">
    <location>
        <begin position="124"/>
        <end position="175"/>
    </location>
</feature>
<dbReference type="SMART" id="SM00256">
    <property type="entry name" value="FBOX"/>
    <property type="match status" value="1"/>
</dbReference>
<proteinExistence type="predicted"/>
<dbReference type="InterPro" id="IPR036047">
    <property type="entry name" value="F-box-like_dom_sf"/>
</dbReference>
<dbReference type="WBParaSite" id="HPBE_0001136901-mRNA-1">
    <property type="protein sequence ID" value="HPBE_0001136901-mRNA-1"/>
    <property type="gene ID" value="HPBE_0001136901"/>
</dbReference>
<evidence type="ECO:0000259" key="2">
    <source>
        <dbReference type="PROSITE" id="PS50181"/>
    </source>
</evidence>
<evidence type="ECO:0000313" key="3">
    <source>
        <dbReference type="EMBL" id="VDO88357.1"/>
    </source>
</evidence>
<dbReference type="EMBL" id="UZAH01027076">
    <property type="protein sequence ID" value="VDO88357.1"/>
    <property type="molecule type" value="Genomic_DNA"/>
</dbReference>
<feature type="compositionally biased region" description="Acidic residues" evidence="1">
    <location>
        <begin position="1"/>
        <end position="11"/>
    </location>
</feature>
<feature type="compositionally biased region" description="Acidic residues" evidence="1">
    <location>
        <begin position="72"/>
        <end position="82"/>
    </location>
</feature>
<dbReference type="PROSITE" id="PS50181">
    <property type="entry name" value="FBOX"/>
    <property type="match status" value="1"/>
</dbReference>
<feature type="compositionally biased region" description="Acidic residues" evidence="1">
    <location>
        <begin position="50"/>
        <end position="62"/>
    </location>
</feature>
<dbReference type="Gene3D" id="1.20.1280.50">
    <property type="match status" value="1"/>
</dbReference>
<dbReference type="OrthoDB" id="5818078at2759"/>
<name>A0A3P7ZVL3_HELPZ</name>
<dbReference type="Proteomes" id="UP000050761">
    <property type="component" value="Unassembled WGS sequence"/>
</dbReference>
<feature type="domain" description="F-box" evidence="2">
    <location>
        <begin position="356"/>
        <end position="403"/>
    </location>
</feature>
<dbReference type="Pfam" id="PF12937">
    <property type="entry name" value="F-box-like"/>
    <property type="match status" value="1"/>
</dbReference>
<sequence>MLTEQDEEYEEIPPSYQPPRGVSVEEYQKVLSLVDNTSSDESCSDKISEEEGEGDAEEDEYVGGDVEKGSELDSDDLSEPETVDTQRTLHSPSDAIAFEKLVAQNLGPNVDVIVPVPAGAVNASEVAESGAPSKCSTSDEADMDKDVNENRAKIDENDEKKKRKRKKKPKKKKSVMFAEKLEDATLIDSQAPPCETRNTALPGTSQSTKASILVNADERSPLNVQEVCKPEEPKRVVLPGSKEAFSGVIKERNIQGVPHTTDMYPFELKKRRNAICHDVTAEQIDQHAKRMTDILRNEPNVALVTSYDNRCHKDSAEAVEKVSELGARRAIKRRHTNSVGATLTELEESLAKLPEECPLRRLPNEALLRIISLLPMTSVLALATTCRTFNAIINEQRHGIKNVNKISVDFDLYRNKRVVVVSVHRRSTDKPCLIERYAHCSRVPVDTEKDDILFKRRCSPEGVSWVANILPALLVNANVSSIEFIGDWYIGKRRRLPTIELTFLKPGEAEFEVEEFLKRVKYDKMNEAGGVSALVTRRVDGDVKQISKITTMVSDQSGDMILLDRSELFRSTNGLITYLSSAFFTGCGAHICGHSLYPSAFSSWIGLGDVLTRPA</sequence>
<organism evidence="3">
    <name type="scientific">Heligmosomoides polygyrus</name>
    <name type="common">Parasitic roundworm</name>
    <dbReference type="NCBI Taxonomy" id="6339"/>
    <lineage>
        <taxon>Eukaryota</taxon>
        <taxon>Metazoa</taxon>
        <taxon>Ecdysozoa</taxon>
        <taxon>Nematoda</taxon>
        <taxon>Chromadorea</taxon>
        <taxon>Rhabditida</taxon>
        <taxon>Rhabditina</taxon>
        <taxon>Rhabditomorpha</taxon>
        <taxon>Strongyloidea</taxon>
        <taxon>Heligmosomidae</taxon>
        <taxon>Heligmosomoides</taxon>
    </lineage>
</organism>
<feature type="region of interest" description="Disordered" evidence="1">
    <location>
        <begin position="1"/>
        <end position="90"/>
    </location>
</feature>
<dbReference type="SUPFAM" id="SSF81383">
    <property type="entry name" value="F-box domain"/>
    <property type="match status" value="1"/>
</dbReference>
<gene>
    <name evidence="3" type="ORF">HPBE_LOCUS11370</name>
</gene>
<evidence type="ECO:0000256" key="1">
    <source>
        <dbReference type="SAM" id="MobiDB-lite"/>
    </source>
</evidence>
<dbReference type="InterPro" id="IPR001810">
    <property type="entry name" value="F-box_dom"/>
</dbReference>
<dbReference type="AlphaFoldDB" id="A0A3P7ZVL3"/>